<protein>
    <submittedName>
        <fullName evidence="1">Uncharacterized protein</fullName>
    </submittedName>
</protein>
<organism evidence="1">
    <name type="scientific">marine sediment metagenome</name>
    <dbReference type="NCBI Taxonomy" id="412755"/>
    <lineage>
        <taxon>unclassified sequences</taxon>
        <taxon>metagenomes</taxon>
        <taxon>ecological metagenomes</taxon>
    </lineage>
</organism>
<gene>
    <name evidence="1" type="ORF">S03H2_00491</name>
</gene>
<sequence length="73" mass="8445">MKLNIPLKEVYFDEDIYPRLKKSPTTEEVYKESLEAGANFPPIEVQYVNIDVDSAKLERERRKLLSSLREGSG</sequence>
<reference evidence="1" key="1">
    <citation type="journal article" date="2014" name="Front. Microbiol.">
        <title>High frequency of phylogenetically diverse reductive dehalogenase-homologous genes in deep subseafloor sedimentary metagenomes.</title>
        <authorList>
            <person name="Kawai M."/>
            <person name="Futagami T."/>
            <person name="Toyoda A."/>
            <person name="Takaki Y."/>
            <person name="Nishi S."/>
            <person name="Hori S."/>
            <person name="Arai W."/>
            <person name="Tsubouchi T."/>
            <person name="Morono Y."/>
            <person name="Uchiyama I."/>
            <person name="Ito T."/>
            <person name="Fujiyama A."/>
            <person name="Inagaki F."/>
            <person name="Takami H."/>
        </authorList>
    </citation>
    <scope>NUCLEOTIDE SEQUENCE</scope>
    <source>
        <strain evidence="1">Expedition CK06-06</strain>
    </source>
</reference>
<dbReference type="AlphaFoldDB" id="X1G1X6"/>
<accession>X1G1X6</accession>
<comment type="caution">
    <text evidence="1">The sequence shown here is derived from an EMBL/GenBank/DDBJ whole genome shotgun (WGS) entry which is preliminary data.</text>
</comment>
<proteinExistence type="predicted"/>
<name>X1G1X6_9ZZZZ</name>
<dbReference type="EMBL" id="BARU01000094">
    <property type="protein sequence ID" value="GAH27013.1"/>
    <property type="molecule type" value="Genomic_DNA"/>
</dbReference>
<evidence type="ECO:0000313" key="1">
    <source>
        <dbReference type="EMBL" id="GAH27013.1"/>
    </source>
</evidence>